<dbReference type="RefSeq" id="WP_000541077.1">
    <property type="nucleotide sequence ID" value="NZ_JH791910.1"/>
</dbReference>
<evidence type="ECO:0000313" key="3">
    <source>
        <dbReference type="Proteomes" id="UP000223364"/>
    </source>
</evidence>
<evidence type="ECO:0000313" key="2">
    <source>
        <dbReference type="EMBL" id="PHD56531.1"/>
    </source>
</evidence>
<protein>
    <recommendedName>
        <fullName evidence="4">Histidine kinase</fullName>
    </recommendedName>
</protein>
<dbReference type="AlphaFoldDB" id="A0A2C4PWA0"/>
<reference evidence="2 3" key="1">
    <citation type="submission" date="2017-09" db="EMBL/GenBank/DDBJ databases">
        <title>Large-scale bioinformatics analysis of Bacillus genomes uncovers conserved roles of natural products in bacterial physiology.</title>
        <authorList>
            <consortium name="Agbiome Team Llc"/>
            <person name="Bleich R.M."/>
            <person name="Grubbs K.J."/>
            <person name="Santa Maria K.C."/>
            <person name="Allen S.E."/>
            <person name="Farag S."/>
            <person name="Shank E.A."/>
            <person name="Bowers A."/>
        </authorList>
    </citation>
    <scope>NUCLEOTIDE SEQUENCE [LARGE SCALE GENOMIC DNA]</scope>
    <source>
        <strain evidence="2 3">AFS044295</strain>
    </source>
</reference>
<dbReference type="EMBL" id="NUSP01000033">
    <property type="protein sequence ID" value="PHD56531.1"/>
    <property type="molecule type" value="Genomic_DNA"/>
</dbReference>
<sequence length="77" mass="9108">MGYNSKKSEKFKELAEKRVSDTLKKLQLIGNLANKNNYEYTDEQVKQIIDTLDSEIKSLKNKFIEESKQRSTEFKFK</sequence>
<evidence type="ECO:0008006" key="4">
    <source>
        <dbReference type="Google" id="ProtNLM"/>
    </source>
</evidence>
<organism evidence="2 3">
    <name type="scientific">Bacillus wiedmannii</name>
    <dbReference type="NCBI Taxonomy" id="1890302"/>
    <lineage>
        <taxon>Bacteria</taxon>
        <taxon>Bacillati</taxon>
        <taxon>Bacillota</taxon>
        <taxon>Bacilli</taxon>
        <taxon>Bacillales</taxon>
        <taxon>Bacillaceae</taxon>
        <taxon>Bacillus</taxon>
        <taxon>Bacillus cereus group</taxon>
    </lineage>
</organism>
<name>A0A2C4PWA0_9BACI</name>
<keyword evidence="1" id="KW-0175">Coiled coil</keyword>
<dbReference type="Proteomes" id="UP000223364">
    <property type="component" value="Unassembled WGS sequence"/>
</dbReference>
<comment type="caution">
    <text evidence="2">The sequence shown here is derived from an EMBL/GenBank/DDBJ whole genome shotgun (WGS) entry which is preliminary data.</text>
</comment>
<proteinExistence type="predicted"/>
<feature type="coiled-coil region" evidence="1">
    <location>
        <begin position="42"/>
        <end position="69"/>
    </location>
</feature>
<accession>A0A2C4PWA0</accession>
<evidence type="ECO:0000256" key="1">
    <source>
        <dbReference type="SAM" id="Coils"/>
    </source>
</evidence>
<gene>
    <name evidence="2" type="ORF">COF57_27015</name>
</gene>